<keyword evidence="8" id="KW-1185">Reference proteome</keyword>
<dbReference type="SUPFAM" id="SSF88697">
    <property type="entry name" value="PUA domain-like"/>
    <property type="match status" value="1"/>
</dbReference>
<dbReference type="EMBL" id="JACXVP010000002">
    <property type="protein sequence ID" value="KAG5626052.1"/>
    <property type="molecule type" value="Genomic_DNA"/>
</dbReference>
<comment type="caution">
    <text evidence="7">The sequence shown here is derived from an EMBL/GenBank/DDBJ whole genome shotgun (WGS) entry which is preliminary data.</text>
</comment>
<dbReference type="Pfam" id="PF17832">
    <property type="entry name" value="Pre-PUA"/>
    <property type="match status" value="1"/>
</dbReference>
<dbReference type="SMART" id="SM00359">
    <property type="entry name" value="PUA"/>
    <property type="match status" value="1"/>
</dbReference>
<sequence>SELRISDALAFLQRGTQGRELSIKLKTQFPNLSIHRLNPTTPSLSLSLAQRQPVKMFKKFSTEEVSGQNQVKASVQRRIRQSIAEEYPLLEPVLEDLLPKKSPLIVAKCQNHLNLVVVNNVPLFFNIRDGPYMPTLHPNIMKKLQVDRGAIKFVLSGANIMCPGLTSPGGALDIEVGAETPVAIMAEGKQHALAIGFTKMSAKDIKAINKGIGVDNMHYLNDGLWKNYKFSLSVRSEVIKGRGASCSHFSISLSRVQPAMGIDLKAGGKSKKTKRTAPKSDDVYLKLLVKLYRFLARRTGSKFNAVILKRLFMSKINKPPLSLSRLISYAEGKGDKTVVLVGTVTDDVRAYEVPKLKVCALKFTKTARARIEKAGGECLTFDQLALRAPLGQNTLLLRGPKNAREAVKHFGPAPGVPHSHTKPYVRAKGRKFERARGKRKSRGYKI</sequence>
<dbReference type="InterPro" id="IPR041366">
    <property type="entry name" value="Pre-PUA"/>
</dbReference>
<proteinExistence type="inferred from homology"/>
<organism evidence="7 8">
    <name type="scientific">Solanum commersonii</name>
    <name type="common">Commerson's wild potato</name>
    <name type="synonym">Commerson's nightshade</name>
    <dbReference type="NCBI Taxonomy" id="4109"/>
    <lineage>
        <taxon>Eukaryota</taxon>
        <taxon>Viridiplantae</taxon>
        <taxon>Streptophyta</taxon>
        <taxon>Embryophyta</taxon>
        <taxon>Tracheophyta</taxon>
        <taxon>Spermatophyta</taxon>
        <taxon>Magnoliopsida</taxon>
        <taxon>eudicotyledons</taxon>
        <taxon>Gunneridae</taxon>
        <taxon>Pentapetalae</taxon>
        <taxon>asterids</taxon>
        <taxon>lamiids</taxon>
        <taxon>Solanales</taxon>
        <taxon>Solanaceae</taxon>
        <taxon>Solanoideae</taxon>
        <taxon>Solaneae</taxon>
        <taxon>Solanum</taxon>
    </lineage>
</organism>
<comment type="subcellular location">
    <subcellularLocation>
        <location evidence="1">Cytoplasm</location>
    </subcellularLocation>
</comment>
<keyword evidence="4" id="KW-0689">Ribosomal protein</keyword>
<dbReference type="Gene3D" id="3.100.10.10">
    <property type="match status" value="1"/>
</dbReference>
<dbReference type="SUPFAM" id="SSF52080">
    <property type="entry name" value="Ribosomal proteins L15p and L18e"/>
    <property type="match status" value="1"/>
</dbReference>
<dbReference type="InterPro" id="IPR004521">
    <property type="entry name" value="Uncharacterised_CHP00451"/>
</dbReference>
<dbReference type="PANTHER" id="PTHR10934:SF2">
    <property type="entry name" value="LARGE RIBOSOMAL SUBUNIT PROTEIN EL18"/>
    <property type="match status" value="1"/>
</dbReference>
<dbReference type="Pfam" id="PF01472">
    <property type="entry name" value="PUA"/>
    <property type="match status" value="1"/>
</dbReference>
<evidence type="ECO:0000256" key="4">
    <source>
        <dbReference type="ARBA" id="ARBA00022980"/>
    </source>
</evidence>
<gene>
    <name evidence="7" type="ORF">H5410_011270</name>
</gene>
<evidence type="ECO:0000256" key="2">
    <source>
        <dbReference type="ARBA" id="ARBA00006815"/>
    </source>
</evidence>
<dbReference type="GO" id="GO:0003735">
    <property type="term" value="F:structural constituent of ribosome"/>
    <property type="evidence" value="ECO:0007669"/>
    <property type="project" value="InterPro"/>
</dbReference>
<evidence type="ECO:0000256" key="1">
    <source>
        <dbReference type="ARBA" id="ARBA00004496"/>
    </source>
</evidence>
<dbReference type="CDD" id="cd21155">
    <property type="entry name" value="PUA_MCTS-1-like"/>
    <property type="match status" value="1"/>
</dbReference>
<evidence type="ECO:0000256" key="5">
    <source>
        <dbReference type="ARBA" id="ARBA00023274"/>
    </source>
</evidence>
<dbReference type="Pfam" id="PF17135">
    <property type="entry name" value="Ribosomal_L18"/>
    <property type="match status" value="1"/>
</dbReference>
<reference evidence="7 8" key="1">
    <citation type="submission" date="2020-09" db="EMBL/GenBank/DDBJ databases">
        <title>De no assembly of potato wild relative species, Solanum commersonii.</title>
        <authorList>
            <person name="Cho K."/>
        </authorList>
    </citation>
    <scope>NUCLEOTIDE SEQUENCE [LARGE SCALE GENOMIC DNA]</scope>
    <source>
        <strain evidence="7">LZ3.2</strain>
        <tissue evidence="7">Leaf</tissue>
    </source>
</reference>
<feature type="non-terminal residue" evidence="7">
    <location>
        <position position="446"/>
    </location>
</feature>
<evidence type="ECO:0000259" key="6">
    <source>
        <dbReference type="SMART" id="SM00359"/>
    </source>
</evidence>
<dbReference type="CDD" id="cd11609">
    <property type="entry name" value="MCT1_N"/>
    <property type="match status" value="1"/>
</dbReference>
<dbReference type="GO" id="GO:0022625">
    <property type="term" value="C:cytosolic large ribosomal subunit"/>
    <property type="evidence" value="ECO:0007669"/>
    <property type="project" value="TreeGrafter"/>
</dbReference>
<evidence type="ECO:0000313" key="7">
    <source>
        <dbReference type="EMBL" id="KAG5626052.1"/>
    </source>
</evidence>
<dbReference type="PROSITE" id="PS50890">
    <property type="entry name" value="PUA"/>
    <property type="match status" value="1"/>
</dbReference>
<dbReference type="GO" id="GO:0006412">
    <property type="term" value="P:translation"/>
    <property type="evidence" value="ECO:0007669"/>
    <property type="project" value="InterPro"/>
</dbReference>
<dbReference type="InterPro" id="IPR015947">
    <property type="entry name" value="PUA-like_sf"/>
</dbReference>
<evidence type="ECO:0000256" key="3">
    <source>
        <dbReference type="ARBA" id="ARBA00022490"/>
    </source>
</evidence>
<dbReference type="InterPro" id="IPR021131">
    <property type="entry name" value="Ribosomal_uL15/eL18"/>
</dbReference>
<keyword evidence="5" id="KW-0687">Ribonucleoprotein</keyword>
<dbReference type="InterPro" id="IPR000039">
    <property type="entry name" value="Ribosomal_eL18"/>
</dbReference>
<dbReference type="NCBIfam" id="TIGR00451">
    <property type="entry name" value="unchar_dom_2"/>
    <property type="match status" value="1"/>
</dbReference>
<dbReference type="OrthoDB" id="10249667at2759"/>
<dbReference type="Gene3D" id="3.10.400.20">
    <property type="match status" value="1"/>
</dbReference>
<dbReference type="Proteomes" id="UP000824120">
    <property type="component" value="Chromosome 2"/>
</dbReference>
<protein>
    <recommendedName>
        <fullName evidence="6">PUA domain-containing protein</fullName>
    </recommendedName>
</protein>
<dbReference type="FunFam" id="3.10.400.20:FF:000001">
    <property type="entry name" value="Malignant T-cell-amplified sequence 1"/>
    <property type="match status" value="1"/>
</dbReference>
<dbReference type="AlphaFoldDB" id="A0A9J6ANW2"/>
<dbReference type="GO" id="GO:0003729">
    <property type="term" value="F:mRNA binding"/>
    <property type="evidence" value="ECO:0007669"/>
    <property type="project" value="UniProtKB-ARBA"/>
</dbReference>
<feature type="domain" description="PUA" evidence="6">
    <location>
        <begin position="142"/>
        <end position="221"/>
    </location>
</feature>
<keyword evidence="3" id="KW-0963">Cytoplasm</keyword>
<dbReference type="FunFam" id="3.100.10.10:FF:000001">
    <property type="entry name" value="60S ribosomal protein L18"/>
    <property type="match status" value="1"/>
</dbReference>
<name>A0A9J6ANW2_SOLCO</name>
<evidence type="ECO:0000313" key="8">
    <source>
        <dbReference type="Proteomes" id="UP000824120"/>
    </source>
</evidence>
<accession>A0A9J6ANW2</accession>
<comment type="similarity">
    <text evidence="2">Belongs to the eukaryotic ribosomal protein eL18 family.</text>
</comment>
<dbReference type="PANTHER" id="PTHR10934">
    <property type="entry name" value="60S RIBOSOMAL PROTEIN L18"/>
    <property type="match status" value="1"/>
</dbReference>
<dbReference type="InterPro" id="IPR036227">
    <property type="entry name" value="Ribosomal_uL15/eL18_sf"/>
</dbReference>
<dbReference type="InterPro" id="IPR002478">
    <property type="entry name" value="PUA"/>
</dbReference>